<evidence type="ECO:0000313" key="4">
    <source>
        <dbReference type="Proteomes" id="UP000298133"/>
    </source>
</evidence>
<evidence type="ECO:0000313" key="3">
    <source>
        <dbReference type="EMBL" id="TFH68973.1"/>
    </source>
</evidence>
<dbReference type="SUPFAM" id="SSF53756">
    <property type="entry name" value="UDP-Glycosyltransferase/glycogen phosphorylase"/>
    <property type="match status" value="1"/>
</dbReference>
<sequence>MRVMQILPELKQGGVERGTVDLARELVARGYESHVVSAGGPLVTQLQREGSSHHTLAVHRKRLSSLRVVKPLRRLIVALQPDIIHVRSRLPAWLLRLALRGLPAAQRPKIVSTFHGLYSVSFYSAIMARADAVIAISDCVRRYITDHYPAVRAEQITTIYRGVDTAEFAPPSDGDNRWLQELLNARPQLQGLPLLVMPGRLSRWKGQRTFLQLMAALKQRGVHCHGLVVGGPTPGKEQYAAELEELAAALDLNDAVSFLGQQSAMVDIYRSAALVCNLSEHAEPFGRTVIESLALGTPVLAWDEGGPSESLQHAFPQGLVEKDNLALLAERAEQILQQRPVVALPAQFTLNSQVGQTIAVYQRLLEVEQ</sequence>
<evidence type="ECO:0000259" key="1">
    <source>
        <dbReference type="Pfam" id="PF00534"/>
    </source>
</evidence>
<keyword evidence="4" id="KW-1185">Reference proteome</keyword>
<gene>
    <name evidence="3" type="ORF">E3W66_03240</name>
</gene>
<organism evidence="3 4">
    <name type="scientific">Gammaproteobacteria bacterium LSUCC0057</name>
    <dbReference type="NCBI Taxonomy" id="2559237"/>
    <lineage>
        <taxon>Bacteria</taxon>
        <taxon>Pseudomonadati</taxon>
        <taxon>Pseudomonadota</taxon>
        <taxon>Gammaproteobacteria</taxon>
        <taxon>Cellvibrionales</taxon>
        <taxon>Porticoccaceae</taxon>
        <taxon>SAR92 clade</taxon>
    </lineage>
</organism>
<dbReference type="PANTHER" id="PTHR45947">
    <property type="entry name" value="SULFOQUINOVOSYL TRANSFERASE SQD2"/>
    <property type="match status" value="1"/>
</dbReference>
<keyword evidence="3" id="KW-0808">Transferase</keyword>
<dbReference type="Pfam" id="PF00534">
    <property type="entry name" value="Glycos_transf_1"/>
    <property type="match status" value="1"/>
</dbReference>
<accession>A0A4Y8UNW1</accession>
<dbReference type="AlphaFoldDB" id="A0A4Y8UNW1"/>
<dbReference type="EMBL" id="SPIA01000001">
    <property type="protein sequence ID" value="TFH68973.1"/>
    <property type="molecule type" value="Genomic_DNA"/>
</dbReference>
<dbReference type="PANTHER" id="PTHR45947:SF3">
    <property type="entry name" value="SULFOQUINOVOSYL TRANSFERASE SQD2"/>
    <property type="match status" value="1"/>
</dbReference>
<comment type="caution">
    <text evidence="3">The sequence shown here is derived from an EMBL/GenBank/DDBJ whole genome shotgun (WGS) entry which is preliminary data.</text>
</comment>
<dbReference type="Gene3D" id="3.40.50.2000">
    <property type="entry name" value="Glycogen Phosphorylase B"/>
    <property type="match status" value="2"/>
</dbReference>
<feature type="domain" description="Glycosyltransferase subfamily 4-like N-terminal" evidence="2">
    <location>
        <begin position="13"/>
        <end position="166"/>
    </location>
</feature>
<dbReference type="InterPro" id="IPR050194">
    <property type="entry name" value="Glycosyltransferase_grp1"/>
</dbReference>
<dbReference type="Pfam" id="PF13439">
    <property type="entry name" value="Glyco_transf_4"/>
    <property type="match status" value="1"/>
</dbReference>
<dbReference type="GO" id="GO:0016757">
    <property type="term" value="F:glycosyltransferase activity"/>
    <property type="evidence" value="ECO:0007669"/>
    <property type="project" value="InterPro"/>
</dbReference>
<reference evidence="3 4" key="1">
    <citation type="submission" date="2019-03" db="EMBL/GenBank/DDBJ databases">
        <title>Draft genome of Gammaproteobacteria bacterium LSUCC0057, a member of the SAR92 clade.</title>
        <authorList>
            <person name="Lanclos V.C."/>
            <person name="Doiron C."/>
            <person name="Henson M.W."/>
            <person name="Thrash J.C."/>
        </authorList>
    </citation>
    <scope>NUCLEOTIDE SEQUENCE [LARGE SCALE GENOMIC DNA]</scope>
    <source>
        <strain evidence="3 4">LSUCC0057</strain>
    </source>
</reference>
<dbReference type="OrthoDB" id="8523124at2"/>
<feature type="domain" description="Glycosyl transferase family 1" evidence="1">
    <location>
        <begin position="191"/>
        <end position="339"/>
    </location>
</feature>
<evidence type="ECO:0000259" key="2">
    <source>
        <dbReference type="Pfam" id="PF13439"/>
    </source>
</evidence>
<proteinExistence type="predicted"/>
<protein>
    <submittedName>
        <fullName evidence="3">Glycosyltransferase</fullName>
    </submittedName>
</protein>
<dbReference type="InterPro" id="IPR001296">
    <property type="entry name" value="Glyco_trans_1"/>
</dbReference>
<dbReference type="CDD" id="cd03819">
    <property type="entry name" value="GT4_WavL-like"/>
    <property type="match status" value="1"/>
</dbReference>
<dbReference type="InterPro" id="IPR028098">
    <property type="entry name" value="Glyco_trans_4-like_N"/>
</dbReference>
<dbReference type="Proteomes" id="UP000298133">
    <property type="component" value="Unassembled WGS sequence"/>
</dbReference>
<name>A0A4Y8UNW1_9GAMM</name>